<keyword evidence="7 8" id="KW-0472">Membrane</keyword>
<evidence type="ECO:0000256" key="7">
    <source>
        <dbReference type="ARBA" id="ARBA00023136"/>
    </source>
</evidence>
<evidence type="ECO:0000256" key="3">
    <source>
        <dbReference type="ARBA" id="ARBA00022448"/>
    </source>
</evidence>
<keyword evidence="5 8" id="KW-0812">Transmembrane</keyword>
<organism evidence="9 10">
    <name type="scientific">Clostridium paraputrificum</name>
    <dbReference type="NCBI Taxonomy" id="29363"/>
    <lineage>
        <taxon>Bacteria</taxon>
        <taxon>Bacillati</taxon>
        <taxon>Bacillota</taxon>
        <taxon>Clostridia</taxon>
        <taxon>Eubacteriales</taxon>
        <taxon>Clostridiaceae</taxon>
        <taxon>Clostridium</taxon>
    </lineage>
</organism>
<evidence type="ECO:0000256" key="4">
    <source>
        <dbReference type="ARBA" id="ARBA00022475"/>
    </source>
</evidence>
<evidence type="ECO:0000256" key="1">
    <source>
        <dbReference type="ARBA" id="ARBA00004651"/>
    </source>
</evidence>
<gene>
    <name evidence="9" type="ORF">CP373A1_15550</name>
</gene>
<proteinExistence type="inferred from homology"/>
<keyword evidence="10" id="KW-1185">Reference proteome</keyword>
<comment type="similarity">
    <text evidence="2">Belongs to the AzlC family.</text>
</comment>
<evidence type="ECO:0000256" key="6">
    <source>
        <dbReference type="ARBA" id="ARBA00022989"/>
    </source>
</evidence>
<keyword evidence="4" id="KW-1003">Cell membrane</keyword>
<dbReference type="PANTHER" id="PTHR34979:SF1">
    <property type="entry name" value="INNER MEMBRANE PROTEIN YGAZ"/>
    <property type="match status" value="1"/>
</dbReference>
<dbReference type="GeneID" id="42777139"/>
<evidence type="ECO:0000256" key="2">
    <source>
        <dbReference type="ARBA" id="ARBA00010735"/>
    </source>
</evidence>
<dbReference type="EMBL" id="MAPZ01000031">
    <property type="protein sequence ID" value="OBY09515.1"/>
    <property type="molecule type" value="Genomic_DNA"/>
</dbReference>
<dbReference type="eggNOG" id="COG1296">
    <property type="taxonomic scope" value="Bacteria"/>
</dbReference>
<reference evidence="9 10" key="1">
    <citation type="submission" date="2016-06" db="EMBL/GenBank/DDBJ databases">
        <authorList>
            <person name="Kjaerup R.B."/>
            <person name="Dalgaard T.S."/>
            <person name="Juul-Madsen H.R."/>
        </authorList>
    </citation>
    <scope>NUCLEOTIDE SEQUENCE [LARGE SCALE GENOMIC DNA]</scope>
    <source>
        <strain evidence="9 10">373-A1</strain>
    </source>
</reference>
<dbReference type="OrthoDB" id="3177005at2"/>
<accession>A0A174WVF1</accession>
<dbReference type="Proteomes" id="UP000092714">
    <property type="component" value="Unassembled WGS sequence"/>
</dbReference>
<name>A0A174WVF1_9CLOT</name>
<dbReference type="Pfam" id="PF03591">
    <property type="entry name" value="AzlC"/>
    <property type="match status" value="1"/>
</dbReference>
<feature type="transmembrane region" description="Helical" evidence="8">
    <location>
        <begin position="61"/>
        <end position="87"/>
    </location>
</feature>
<comment type="subcellular location">
    <subcellularLocation>
        <location evidence="1">Cell membrane</location>
        <topology evidence="1">Multi-pass membrane protein</topology>
    </subcellularLocation>
</comment>
<feature type="transmembrane region" description="Helical" evidence="8">
    <location>
        <begin position="215"/>
        <end position="232"/>
    </location>
</feature>
<evidence type="ECO:0000256" key="5">
    <source>
        <dbReference type="ARBA" id="ARBA00022692"/>
    </source>
</evidence>
<dbReference type="GO" id="GO:1903785">
    <property type="term" value="P:L-valine transmembrane transport"/>
    <property type="evidence" value="ECO:0007669"/>
    <property type="project" value="TreeGrafter"/>
</dbReference>
<evidence type="ECO:0000256" key="8">
    <source>
        <dbReference type="SAM" id="Phobius"/>
    </source>
</evidence>
<sequence>MLAEKLVLREEREEGIKEGLRAAAPLIIGYIPIAMAFGILGKTAGITFSETVMFSAFVSAGASQFMALNLFMAGAGLLQIILTTFLVNSRHFLMSASLSRKVNDRLQKWTPLVAFAMTDEIFSIASFKKEELTPKFMLGFEGSTYLVWVLATAGGFLLGEVLPPVVQDSMGIALYAMFIGILIPEGKKSRKLLGLAILAGILNTILSSVSFLPAGWSVIISIISISALGAFMKEEVQVNE</sequence>
<feature type="transmembrane region" description="Helical" evidence="8">
    <location>
        <begin position="20"/>
        <end position="41"/>
    </location>
</feature>
<dbReference type="GO" id="GO:0005886">
    <property type="term" value="C:plasma membrane"/>
    <property type="evidence" value="ECO:0007669"/>
    <property type="project" value="UniProtKB-SubCell"/>
</dbReference>
<keyword evidence="3" id="KW-0813">Transport</keyword>
<dbReference type="PANTHER" id="PTHR34979">
    <property type="entry name" value="INNER MEMBRANE PROTEIN YGAZ"/>
    <property type="match status" value="1"/>
</dbReference>
<dbReference type="RefSeq" id="WP_034866934.1">
    <property type="nucleotide sequence ID" value="NZ_CABHIH010000001.1"/>
</dbReference>
<dbReference type="AlphaFoldDB" id="A0A174WVF1"/>
<evidence type="ECO:0000313" key="10">
    <source>
        <dbReference type="Proteomes" id="UP000092714"/>
    </source>
</evidence>
<evidence type="ECO:0008006" key="11">
    <source>
        <dbReference type="Google" id="ProtNLM"/>
    </source>
</evidence>
<comment type="caution">
    <text evidence="9">The sequence shown here is derived from an EMBL/GenBank/DDBJ whole genome shotgun (WGS) entry which is preliminary data.</text>
</comment>
<evidence type="ECO:0000313" key="9">
    <source>
        <dbReference type="EMBL" id="OBY09515.1"/>
    </source>
</evidence>
<feature type="transmembrane region" description="Helical" evidence="8">
    <location>
        <begin position="165"/>
        <end position="183"/>
    </location>
</feature>
<feature type="transmembrane region" description="Helical" evidence="8">
    <location>
        <begin position="192"/>
        <end position="209"/>
    </location>
</feature>
<feature type="transmembrane region" description="Helical" evidence="8">
    <location>
        <begin position="136"/>
        <end position="159"/>
    </location>
</feature>
<protein>
    <recommendedName>
        <fullName evidence="11">Inner membrane protein YgaZ</fullName>
    </recommendedName>
</protein>
<keyword evidence="6 8" id="KW-1133">Transmembrane helix</keyword>
<dbReference type="InterPro" id="IPR011606">
    <property type="entry name" value="Brnchd-chn_aa_trnsp_permease"/>
</dbReference>